<dbReference type="SUPFAM" id="SSF51735">
    <property type="entry name" value="NAD(P)-binding Rossmann-fold domains"/>
    <property type="match status" value="1"/>
</dbReference>
<evidence type="ECO:0000313" key="10">
    <source>
        <dbReference type="EMBL" id="KAL1614778.1"/>
    </source>
</evidence>
<name>A0ABR3SA02_9PEZI</name>
<dbReference type="InterPro" id="IPR036396">
    <property type="entry name" value="Cyt_P450_sf"/>
</dbReference>
<dbReference type="PANTHER" id="PTHR24305:SF210">
    <property type="entry name" value="CYTOCHROME P450 MONOOXYGENASE ASQL-RELATED"/>
    <property type="match status" value="1"/>
</dbReference>
<dbReference type="SUPFAM" id="SSF48264">
    <property type="entry name" value="Cytochrome P450"/>
    <property type="match status" value="1"/>
</dbReference>
<dbReference type="EMBL" id="JAJVDC020000360">
    <property type="protein sequence ID" value="KAL1614778.1"/>
    <property type="molecule type" value="Genomic_DNA"/>
</dbReference>
<protein>
    <recommendedName>
        <fullName evidence="9">Protein kinase domain-containing protein</fullName>
    </recommendedName>
</protein>
<feature type="domain" description="Protein kinase" evidence="9">
    <location>
        <begin position="954"/>
        <end position="1267"/>
    </location>
</feature>
<gene>
    <name evidence="10" type="ORF">SLS56_012018</name>
</gene>
<dbReference type="Gene3D" id="3.50.50.60">
    <property type="entry name" value="FAD/NAD(P)-binding domain"/>
    <property type="match status" value="1"/>
</dbReference>
<dbReference type="InterPro" id="IPR036291">
    <property type="entry name" value="NAD(P)-bd_dom_sf"/>
</dbReference>
<dbReference type="InterPro" id="IPR050121">
    <property type="entry name" value="Cytochrome_P450_monoxygenase"/>
</dbReference>
<organism evidence="10 11">
    <name type="scientific">Neofusicoccum ribis</name>
    <dbReference type="NCBI Taxonomy" id="45134"/>
    <lineage>
        <taxon>Eukaryota</taxon>
        <taxon>Fungi</taxon>
        <taxon>Dikarya</taxon>
        <taxon>Ascomycota</taxon>
        <taxon>Pezizomycotina</taxon>
        <taxon>Dothideomycetes</taxon>
        <taxon>Dothideomycetes incertae sedis</taxon>
        <taxon>Botryosphaeriales</taxon>
        <taxon>Botryosphaeriaceae</taxon>
        <taxon>Neofusicoccum</taxon>
    </lineage>
</organism>
<dbReference type="CDD" id="cd11058">
    <property type="entry name" value="CYP60B-like"/>
    <property type="match status" value="1"/>
</dbReference>
<accession>A0ABR3SA02</accession>
<keyword evidence="3" id="KW-0349">Heme</keyword>
<evidence type="ECO:0000256" key="1">
    <source>
        <dbReference type="ARBA" id="ARBA00001971"/>
    </source>
</evidence>
<dbReference type="SUPFAM" id="SSF56112">
    <property type="entry name" value="Protein kinase-like (PK-like)"/>
    <property type="match status" value="1"/>
</dbReference>
<keyword evidence="11" id="KW-1185">Reference proteome</keyword>
<keyword evidence="4" id="KW-0285">Flavoprotein</keyword>
<dbReference type="Pfam" id="PF00067">
    <property type="entry name" value="p450"/>
    <property type="match status" value="1"/>
</dbReference>
<dbReference type="PRINTS" id="PR00385">
    <property type="entry name" value="P450"/>
</dbReference>
<reference evidence="10 11" key="1">
    <citation type="submission" date="2024-02" db="EMBL/GenBank/DDBJ databases">
        <title>De novo assembly and annotation of 12 fungi associated with fruit tree decline syndrome in Ontario, Canada.</title>
        <authorList>
            <person name="Sulman M."/>
            <person name="Ellouze W."/>
            <person name="Ilyukhin E."/>
        </authorList>
    </citation>
    <scope>NUCLEOTIDE SEQUENCE [LARGE SCALE GENOMIC DNA]</scope>
    <source>
        <strain evidence="10 11">M1-105</strain>
    </source>
</reference>
<sequence>MTPTTHAFSEKALVAHDSLIRSHVELLVEKLRDVAVSSSSVDMVRMFNFTTFDIMADLTFGESLGLLEKTEYIPWVASIVSTIKAIGIIWGIQSAMPLLMPLVKRTILRRMTDAGMKHAQFSKEHVDKRLARETTRPDIWTFVLRNQGGEKGLSLQEMHSAGSALMGAGTETTATLLSGAFWFLCTNPEKLDRLKDEVRQAFATEEVTMQALAQLPYLYAVLQESLRMYPPPASGLPRVVPSGGATICGEPVPEKTTVYVSHYAAYHNPSNFHDPDAFHPERWLPEADARFANDKRNVLEPFSFGPRNLAWHEMRVILAHIVLNFDMKLSQQTDRDWSSQKAYIVWDKKPLFIEFSEARAQVVGATPAHLATVFHAESWWRDHLALSWDLRTLHTLPRIAAFVSAQQPIARLANFRVAEGGAFAAAEAGPAEGLRWVEGMFGFESAWGVGKGVVRLVEGEGGWKCCMFYAALQELRGVVPAVGAARPRGGDNSLGGRGSWLDRRRVVREFEGVEPDVVVIGAGQAGLNVAARLQHLGLSCLLLEKNARVGDNWRCRYRTLVTHDPVQYTHMYGLPFPESWPTFTPKDKLGDWFEAYASLMELNVWTSTTIKHTEYSDATKTWTIDVLKGDASAGTPRTLHPKHVVFCTGHAGEPKIPSFPGQAAFRGLVYHGSQHQDATETPVADLGSKRVVVVGTGNSGHDIAQNYHEAGAAAVTMLQRSGTYVLQADKGLFMLHEGMYDQDGPPTEDADVYGQSLPIPVQFALNVGLTERIRERERENVEGLTKAGFKIDYGHDGSGIYRKYVTRGGGYYIDVGGSQLIIDGKIKVVQSPDGIKGFEPDALVLADGRKLPADIVVLATGYDNMRTSLRKIMGDKVADRAKDVWDLDEEGEVNAYKIASHRYLDNQISISFLKTPPTMDSKYEDIDELFEVRISTLVDPEVIDDPREEYKATYEKLKRIGDGSEGEVFKMLHQETRQIVAVKKMKQRFHRKSTQPLAHHELRMFHRVDQIGESQGRDYVLRLVDGEWYPCTPKDDYQMLVMEYCELGTFMTWLTQQCAQDRTGIWRAPHEGQLRHFYIQMVKAIAFLHCGWGTDAFDHDTGRVPGHKPLLHRDIKPENILLCPAPDGTLDSLPTLKLSDFGGAWQCAVPEPPQGQSLYFFTDGYIAPEFLQPPLTRDEANEACDVFAVGATMHCAIFGHNPFKELRRGQGQRPAFTYRRRAIENAHHRGAHPLSPDFAARLDDALAESPLMRRTAHQILTQLQPAHAQHIAAYERWWRAEEVPYQARLAAEEQLRRERTAARGLEAAPQPEAAQDCMCDDAQYLRADRHAWWHERQGERHREMRRRAVAAQGFELAARLDGAGTAHRDAAARQRGCMEAARVAAEAEQRAAAAEEEEVVAPQRRVAAGVAGWNAFAARAARGR</sequence>
<keyword evidence="7" id="KW-0560">Oxidoreductase</keyword>
<evidence type="ECO:0000256" key="7">
    <source>
        <dbReference type="ARBA" id="ARBA00023002"/>
    </source>
</evidence>
<dbReference type="InterPro" id="IPR008271">
    <property type="entry name" value="Ser/Thr_kinase_AS"/>
</dbReference>
<proteinExistence type="inferred from homology"/>
<dbReference type="InterPro" id="IPR002401">
    <property type="entry name" value="Cyt_P450_E_grp-I"/>
</dbReference>
<dbReference type="Pfam" id="PF00069">
    <property type="entry name" value="Pkinase"/>
    <property type="match status" value="1"/>
</dbReference>
<keyword evidence="8" id="KW-0408">Iron</keyword>
<dbReference type="CDD" id="cd00180">
    <property type="entry name" value="PKc"/>
    <property type="match status" value="1"/>
</dbReference>
<evidence type="ECO:0000256" key="3">
    <source>
        <dbReference type="ARBA" id="ARBA00022617"/>
    </source>
</evidence>
<dbReference type="InterPro" id="IPR020946">
    <property type="entry name" value="Flavin_mOase-like"/>
</dbReference>
<comment type="similarity">
    <text evidence="2">Belongs to the cytochrome P450 family.</text>
</comment>
<evidence type="ECO:0000256" key="6">
    <source>
        <dbReference type="ARBA" id="ARBA00022827"/>
    </source>
</evidence>
<evidence type="ECO:0000313" key="11">
    <source>
        <dbReference type="Proteomes" id="UP001521116"/>
    </source>
</evidence>
<dbReference type="Gene3D" id="1.10.630.10">
    <property type="entry name" value="Cytochrome P450"/>
    <property type="match status" value="1"/>
</dbReference>
<dbReference type="PRINTS" id="PR00463">
    <property type="entry name" value="EP450I"/>
</dbReference>
<dbReference type="Gene3D" id="1.10.510.10">
    <property type="entry name" value="Transferase(Phosphotransferase) domain 1"/>
    <property type="match status" value="1"/>
</dbReference>
<comment type="caution">
    <text evidence="10">The sequence shown here is derived from an EMBL/GenBank/DDBJ whole genome shotgun (WGS) entry which is preliminary data.</text>
</comment>
<evidence type="ECO:0000256" key="8">
    <source>
        <dbReference type="ARBA" id="ARBA00023004"/>
    </source>
</evidence>
<dbReference type="InterPro" id="IPR001128">
    <property type="entry name" value="Cyt_P450"/>
</dbReference>
<evidence type="ECO:0000256" key="2">
    <source>
        <dbReference type="ARBA" id="ARBA00010617"/>
    </source>
</evidence>
<dbReference type="PROSITE" id="PS00108">
    <property type="entry name" value="PROTEIN_KINASE_ST"/>
    <property type="match status" value="1"/>
</dbReference>
<dbReference type="PROSITE" id="PS50011">
    <property type="entry name" value="PROTEIN_KINASE_DOM"/>
    <property type="match status" value="1"/>
</dbReference>
<dbReference type="InterPro" id="IPR000719">
    <property type="entry name" value="Prot_kinase_dom"/>
</dbReference>
<dbReference type="InterPro" id="IPR036188">
    <property type="entry name" value="FAD/NAD-bd_sf"/>
</dbReference>
<comment type="cofactor">
    <cofactor evidence="1">
        <name>heme</name>
        <dbReference type="ChEBI" id="CHEBI:30413"/>
    </cofactor>
</comment>
<keyword evidence="5" id="KW-0479">Metal-binding</keyword>
<dbReference type="PANTHER" id="PTHR24305">
    <property type="entry name" value="CYTOCHROME P450"/>
    <property type="match status" value="1"/>
</dbReference>
<evidence type="ECO:0000256" key="5">
    <source>
        <dbReference type="ARBA" id="ARBA00022723"/>
    </source>
</evidence>
<dbReference type="Proteomes" id="UP001521116">
    <property type="component" value="Unassembled WGS sequence"/>
</dbReference>
<dbReference type="Pfam" id="PF00743">
    <property type="entry name" value="FMO-like"/>
    <property type="match status" value="1"/>
</dbReference>
<dbReference type="InterPro" id="IPR011009">
    <property type="entry name" value="Kinase-like_dom_sf"/>
</dbReference>
<dbReference type="SUPFAM" id="SSF51905">
    <property type="entry name" value="FAD/NAD(P)-binding domain"/>
    <property type="match status" value="1"/>
</dbReference>
<dbReference type="SMART" id="SM00220">
    <property type="entry name" value="S_TKc"/>
    <property type="match status" value="1"/>
</dbReference>
<evidence type="ECO:0000259" key="9">
    <source>
        <dbReference type="PROSITE" id="PS50011"/>
    </source>
</evidence>
<evidence type="ECO:0000256" key="4">
    <source>
        <dbReference type="ARBA" id="ARBA00022630"/>
    </source>
</evidence>
<keyword evidence="6" id="KW-0274">FAD</keyword>